<sequence length="230" mass="24748">MNVVVVGSSGGIGGALVRQLEQRGHRLFTISRKSPLSDAQCDITDPSAVRGTFERMAEEGFAPECIIIASGIFEDDLIPHYDRALLDTNFAVNFFGALNVIDAALPYFLSAGNGHIIALSSIAALRPNKRGVGYPASKAALSLAMRGFDLAFRPKGIAFSVAYLGPVRTKMWEGGSFLAATPEDVASRIAKLVSSRKTALYVPFLSTLLARLALFIPDRLYMALRKILLG</sequence>
<dbReference type="InterPro" id="IPR057326">
    <property type="entry name" value="KR_dom"/>
</dbReference>
<dbReference type="EMBL" id="MFKN01000026">
    <property type="protein sequence ID" value="OGG40622.1"/>
    <property type="molecule type" value="Genomic_DNA"/>
</dbReference>
<keyword evidence="2" id="KW-0560">Oxidoreductase</keyword>
<evidence type="ECO:0000256" key="1">
    <source>
        <dbReference type="ARBA" id="ARBA00006484"/>
    </source>
</evidence>
<evidence type="ECO:0000259" key="3">
    <source>
        <dbReference type="SMART" id="SM00822"/>
    </source>
</evidence>
<dbReference type="SMART" id="SM00822">
    <property type="entry name" value="PKS_KR"/>
    <property type="match status" value="1"/>
</dbReference>
<dbReference type="PANTHER" id="PTHR44196:SF3">
    <property type="entry name" value="SHORT CHAIN DEHYDROGENASE FAMILY PROTEIN"/>
    <property type="match status" value="1"/>
</dbReference>
<evidence type="ECO:0000313" key="5">
    <source>
        <dbReference type="Proteomes" id="UP000179014"/>
    </source>
</evidence>
<gene>
    <name evidence="4" type="ORF">A2118_02090</name>
</gene>
<organism evidence="4 5">
    <name type="scientific">Candidatus Kaiserbacteria bacterium GWA2_50_9</name>
    <dbReference type="NCBI Taxonomy" id="1798474"/>
    <lineage>
        <taxon>Bacteria</taxon>
        <taxon>Candidatus Kaiseribacteriota</taxon>
    </lineage>
</organism>
<dbReference type="InterPro" id="IPR036291">
    <property type="entry name" value="NAD(P)-bd_dom_sf"/>
</dbReference>
<dbReference type="PRINTS" id="PR00081">
    <property type="entry name" value="GDHRDH"/>
</dbReference>
<feature type="domain" description="Ketoreductase" evidence="3">
    <location>
        <begin position="1"/>
        <end position="170"/>
    </location>
</feature>
<evidence type="ECO:0000313" key="4">
    <source>
        <dbReference type="EMBL" id="OGG40622.1"/>
    </source>
</evidence>
<reference evidence="4 5" key="1">
    <citation type="journal article" date="2016" name="Nat. Commun.">
        <title>Thousands of microbial genomes shed light on interconnected biogeochemical processes in an aquifer system.</title>
        <authorList>
            <person name="Anantharaman K."/>
            <person name="Brown C.T."/>
            <person name="Hug L.A."/>
            <person name="Sharon I."/>
            <person name="Castelle C.J."/>
            <person name="Probst A.J."/>
            <person name="Thomas B.C."/>
            <person name="Singh A."/>
            <person name="Wilkins M.J."/>
            <person name="Karaoz U."/>
            <person name="Brodie E.L."/>
            <person name="Williams K.H."/>
            <person name="Hubbard S.S."/>
            <person name="Banfield J.F."/>
        </authorList>
    </citation>
    <scope>NUCLEOTIDE SEQUENCE [LARGE SCALE GENOMIC DNA]</scope>
</reference>
<proteinExistence type="inferred from homology"/>
<comment type="caution">
    <text evidence="4">The sequence shown here is derived from an EMBL/GenBank/DDBJ whole genome shotgun (WGS) entry which is preliminary data.</text>
</comment>
<dbReference type="Proteomes" id="UP000179014">
    <property type="component" value="Unassembled WGS sequence"/>
</dbReference>
<name>A0A1F6BV27_9BACT</name>
<comment type="similarity">
    <text evidence="1">Belongs to the short-chain dehydrogenases/reductases (SDR) family.</text>
</comment>
<dbReference type="AlphaFoldDB" id="A0A1F6BV27"/>
<dbReference type="SUPFAM" id="SSF51735">
    <property type="entry name" value="NAD(P)-binding Rossmann-fold domains"/>
    <property type="match status" value="1"/>
</dbReference>
<dbReference type="Gene3D" id="3.40.50.720">
    <property type="entry name" value="NAD(P)-binding Rossmann-like Domain"/>
    <property type="match status" value="1"/>
</dbReference>
<dbReference type="Pfam" id="PF00106">
    <property type="entry name" value="adh_short"/>
    <property type="match status" value="1"/>
</dbReference>
<dbReference type="PANTHER" id="PTHR44196">
    <property type="entry name" value="DEHYDROGENASE/REDUCTASE SDR FAMILY MEMBER 7B"/>
    <property type="match status" value="1"/>
</dbReference>
<dbReference type="GO" id="GO:0016491">
    <property type="term" value="F:oxidoreductase activity"/>
    <property type="evidence" value="ECO:0007669"/>
    <property type="project" value="UniProtKB-KW"/>
</dbReference>
<dbReference type="STRING" id="1798474.A2118_02090"/>
<dbReference type="GO" id="GO:0016020">
    <property type="term" value="C:membrane"/>
    <property type="evidence" value="ECO:0007669"/>
    <property type="project" value="TreeGrafter"/>
</dbReference>
<dbReference type="InterPro" id="IPR002347">
    <property type="entry name" value="SDR_fam"/>
</dbReference>
<evidence type="ECO:0000256" key="2">
    <source>
        <dbReference type="ARBA" id="ARBA00023002"/>
    </source>
</evidence>
<accession>A0A1F6BV27</accession>
<protein>
    <recommendedName>
        <fullName evidence="3">Ketoreductase domain-containing protein</fullName>
    </recommendedName>
</protein>
<dbReference type="CDD" id="cd05233">
    <property type="entry name" value="SDR_c"/>
    <property type="match status" value="1"/>
</dbReference>